<feature type="domain" description="FtsK" evidence="6">
    <location>
        <begin position="547"/>
        <end position="743"/>
    </location>
</feature>
<comment type="subcellular location">
    <subcellularLocation>
        <location evidence="1">Endomembrane system</location>
    </subcellularLocation>
</comment>
<feature type="coiled-coil region" evidence="5">
    <location>
        <begin position="80"/>
        <end position="117"/>
    </location>
</feature>
<dbReference type="RefSeq" id="WP_259291594.1">
    <property type="nucleotide sequence ID" value="NZ_JANUXW010000003.1"/>
</dbReference>
<dbReference type="Pfam" id="PF01580">
    <property type="entry name" value="FtsK_SpoIIIE"/>
    <property type="match status" value="1"/>
</dbReference>
<protein>
    <submittedName>
        <fullName evidence="7">FtsK/SpoIIIE domain-containing protein</fullName>
    </submittedName>
</protein>
<keyword evidence="8" id="KW-1185">Reference proteome</keyword>
<evidence type="ECO:0000256" key="5">
    <source>
        <dbReference type="SAM" id="Coils"/>
    </source>
</evidence>
<accession>A0ABT2FCH6</accession>
<evidence type="ECO:0000256" key="2">
    <source>
        <dbReference type="ARBA" id="ARBA00022741"/>
    </source>
</evidence>
<keyword evidence="5" id="KW-0175">Coiled coil</keyword>
<proteinExistence type="predicted"/>
<dbReference type="Proteomes" id="UP001166947">
    <property type="component" value="Unassembled WGS sequence"/>
</dbReference>
<feature type="binding site" evidence="4">
    <location>
        <begin position="565"/>
        <end position="572"/>
    </location>
    <ligand>
        <name>ATP</name>
        <dbReference type="ChEBI" id="CHEBI:30616"/>
    </ligand>
</feature>
<evidence type="ECO:0000313" key="8">
    <source>
        <dbReference type="Proteomes" id="UP001166947"/>
    </source>
</evidence>
<name>A0ABT2FCH6_9NEIS</name>
<dbReference type="InterPro" id="IPR050206">
    <property type="entry name" value="FtsK/SpoIIIE/SftA"/>
</dbReference>
<evidence type="ECO:0000259" key="6">
    <source>
        <dbReference type="PROSITE" id="PS50901"/>
    </source>
</evidence>
<dbReference type="PANTHER" id="PTHR22683">
    <property type="entry name" value="SPORULATION PROTEIN RELATED"/>
    <property type="match status" value="1"/>
</dbReference>
<sequence>MSKSGKHRESMPKRLFDAVGALNKAILRKEDIFHQLETEFKQSEQDYDRTVANLRAISDSAERGEFVALYDKDRGLQKDLQSLSDEIRSIEDHIKQIEKAISDLESDKDRLDREINERPILISIVKYVFGDIEREESERIQREIQQNELGKDDLIKTRSKLSSRKAGLENRQNDLKVELSNIQAKIKRLSDSKLAGARKRNDALNALKSKKERIRDMKQQVHDDFEKEWVSALKNLDDLCKRVRQRQPHLNELTIENINTGTHFPDALAFGRMYLTYQNWKGYIPRLIPFPFKKSLWLPDQTTGHRLIHQLILRLMHCMPVGNVEITAADPLRLGTSLGPFLPLLKVKRLFPEQRVLTRSDELENALALLTDYVEDLLQNKFKGEIKSWSAYNSANSSNPIPYKLLSIFGMPEQLTDKSLWYLGRLLEYGPVCGVLPVLTIDEDRLEDRKFTGLRTAIDKYSKRMDSIVPAEILTKHVSEISVVEEQEFWPERSELANFLASISDRYEQSSKFSKSLTDLWCNSDYWGQDAVQGIQVPIGWTSNGKIVPFSIGGVNTEHHVLLAGRSGSGKSNLLHILIHSLCHTYSPSELNIYLLDYKQGTEFSVYASPPLPQAKLVATESDPEYGVTVLTHLTEELEKRAQEFKSRSVRDFYEYRESSTTELPRILLIIDEFQILFSEGRQVAEPAEKMLNQLLRQGRAYGIHVLLSTQTLKGIQSLSMGQLISQIGCRIALACSEEDSAMILGNSNWEASKLSSPPEGIINNSNGAKSANQRFLIPFADRELCKNHIAKITQVANQRGYSSSTKVFNGSRLPEMPAVDWFNSKNHETIQLHLGERLSFEAEPLSLALVNRPSSNLLICGYNDAIHDGLLASILQSLDSQDGIDEIIYFNGRSIIPVGASKYLDGSGKKTVSKYDSVPTLNLTEISGKLKQSKRIVIIDGLDLTKEFHSGPASVRPVKKDEPSSPEESLKKILEDGPLQGTFVIAFADNWKRCNLSCKDLLGFFEMRVGFCMNEDDAGSFVNGAIGKFKGLETDNRAVFADRLKNQVSWFRPYVNGEKL</sequence>
<dbReference type="InterPro" id="IPR002543">
    <property type="entry name" value="FtsK_dom"/>
</dbReference>
<reference evidence="7" key="2">
    <citation type="journal article" date="2023" name="Curr. Microbiol.">
        <title>Neisseria montereyensis sp. nov., Isolated from Oropharynx of California Sea Lion (Zalophus californianus): Genomic, Phylogenetic, and Phenotypic Study.</title>
        <authorList>
            <person name="Volokhov D.V."/>
            <person name="Zagorodnyaya T.A."/>
            <person name="Furtak V.A."/>
            <person name="Nattanmai G."/>
            <person name="Randall L."/>
            <person name="Jose S."/>
            <person name="Gao Y."/>
            <person name="Gulland F.M."/>
            <person name="Eisenberg T."/>
            <person name="Delmonte P."/>
            <person name="Blom J."/>
            <person name="Mitchell K.K."/>
        </authorList>
    </citation>
    <scope>NUCLEOTIDE SEQUENCE</scope>
    <source>
        <strain evidence="7">CSL10203-ORH2</strain>
    </source>
</reference>
<comment type="caution">
    <text evidence="7">The sequence shown here is derived from an EMBL/GenBank/DDBJ whole genome shotgun (WGS) entry which is preliminary data.</text>
</comment>
<evidence type="ECO:0000256" key="3">
    <source>
        <dbReference type="ARBA" id="ARBA00022840"/>
    </source>
</evidence>
<evidence type="ECO:0000256" key="4">
    <source>
        <dbReference type="PROSITE-ProRule" id="PRU00289"/>
    </source>
</evidence>
<keyword evidence="3 4" id="KW-0067">ATP-binding</keyword>
<dbReference type="PROSITE" id="PS50901">
    <property type="entry name" value="FTSK"/>
    <property type="match status" value="1"/>
</dbReference>
<feature type="coiled-coil region" evidence="5">
    <location>
        <begin position="151"/>
        <end position="224"/>
    </location>
</feature>
<keyword evidence="2 4" id="KW-0547">Nucleotide-binding</keyword>
<dbReference type="Gene3D" id="3.40.50.300">
    <property type="entry name" value="P-loop containing nucleotide triphosphate hydrolases"/>
    <property type="match status" value="1"/>
</dbReference>
<dbReference type="EMBL" id="JANUXW010000003">
    <property type="protein sequence ID" value="MCS4533800.1"/>
    <property type="molecule type" value="Genomic_DNA"/>
</dbReference>
<gene>
    <name evidence="7" type="ORF">NXS09_05730</name>
</gene>
<reference evidence="7" key="1">
    <citation type="submission" date="2022-08" db="EMBL/GenBank/DDBJ databases">
        <authorList>
            <person name="Volokhov D.V."/>
            <person name="Furtak V.A."/>
            <person name="Zagorodnyaya T.A."/>
        </authorList>
    </citation>
    <scope>NUCLEOTIDE SEQUENCE</scope>
    <source>
        <strain evidence="7">CSL10203-ORH2</strain>
    </source>
</reference>
<evidence type="ECO:0000313" key="7">
    <source>
        <dbReference type="EMBL" id="MCS4533800.1"/>
    </source>
</evidence>
<dbReference type="InterPro" id="IPR027417">
    <property type="entry name" value="P-loop_NTPase"/>
</dbReference>
<dbReference type="SUPFAM" id="SSF52540">
    <property type="entry name" value="P-loop containing nucleoside triphosphate hydrolases"/>
    <property type="match status" value="1"/>
</dbReference>
<evidence type="ECO:0000256" key="1">
    <source>
        <dbReference type="ARBA" id="ARBA00004308"/>
    </source>
</evidence>
<dbReference type="PANTHER" id="PTHR22683:SF41">
    <property type="entry name" value="DNA TRANSLOCASE FTSK"/>
    <property type="match status" value="1"/>
</dbReference>
<organism evidence="7 8">
    <name type="scientific">Neisseria montereyensis</name>
    <dbReference type="NCBI Taxonomy" id="2973938"/>
    <lineage>
        <taxon>Bacteria</taxon>
        <taxon>Pseudomonadati</taxon>
        <taxon>Pseudomonadota</taxon>
        <taxon>Betaproteobacteria</taxon>
        <taxon>Neisseriales</taxon>
        <taxon>Neisseriaceae</taxon>
        <taxon>Neisseria</taxon>
    </lineage>
</organism>